<name>A0ACC0A254_CATRO</name>
<dbReference type="EMBL" id="CM044707">
    <property type="protein sequence ID" value="KAI5654153.1"/>
    <property type="molecule type" value="Genomic_DNA"/>
</dbReference>
<keyword evidence="2" id="KW-1185">Reference proteome</keyword>
<gene>
    <name evidence="1" type="ORF">M9H77_31340</name>
</gene>
<proteinExistence type="predicted"/>
<sequence>MKFTFPVISNEMARSLKITHLLVRSDSQVVIRQVTGDFEAKEDNMKKYFTVVLGLTSGFQQIHFEKVPRSLNTRAYNLSKLSDNGKQFYSKEFWSFCEELEIEQRFTSVGYPQMKGSIEVTNKTILQGLKRRLDSCKGRLFFVNKWLGHFSFTGNVK</sequence>
<organism evidence="1 2">
    <name type="scientific">Catharanthus roseus</name>
    <name type="common">Madagascar periwinkle</name>
    <name type="synonym">Vinca rosea</name>
    <dbReference type="NCBI Taxonomy" id="4058"/>
    <lineage>
        <taxon>Eukaryota</taxon>
        <taxon>Viridiplantae</taxon>
        <taxon>Streptophyta</taxon>
        <taxon>Embryophyta</taxon>
        <taxon>Tracheophyta</taxon>
        <taxon>Spermatophyta</taxon>
        <taxon>Magnoliopsida</taxon>
        <taxon>eudicotyledons</taxon>
        <taxon>Gunneridae</taxon>
        <taxon>Pentapetalae</taxon>
        <taxon>asterids</taxon>
        <taxon>lamiids</taxon>
        <taxon>Gentianales</taxon>
        <taxon>Apocynaceae</taxon>
        <taxon>Rauvolfioideae</taxon>
        <taxon>Vinceae</taxon>
        <taxon>Catharanthinae</taxon>
        <taxon>Catharanthus</taxon>
    </lineage>
</organism>
<dbReference type="Proteomes" id="UP001060085">
    <property type="component" value="Linkage Group LG07"/>
</dbReference>
<reference evidence="2" key="1">
    <citation type="journal article" date="2023" name="Nat. Plants">
        <title>Single-cell RNA sequencing provides a high-resolution roadmap for understanding the multicellular compartmentation of specialized metabolism.</title>
        <authorList>
            <person name="Sun S."/>
            <person name="Shen X."/>
            <person name="Li Y."/>
            <person name="Li Y."/>
            <person name="Wang S."/>
            <person name="Li R."/>
            <person name="Zhang H."/>
            <person name="Shen G."/>
            <person name="Guo B."/>
            <person name="Wei J."/>
            <person name="Xu J."/>
            <person name="St-Pierre B."/>
            <person name="Chen S."/>
            <person name="Sun C."/>
        </authorList>
    </citation>
    <scope>NUCLEOTIDE SEQUENCE [LARGE SCALE GENOMIC DNA]</scope>
</reference>
<comment type="caution">
    <text evidence="1">The sequence shown here is derived from an EMBL/GenBank/DDBJ whole genome shotgun (WGS) entry which is preliminary data.</text>
</comment>
<evidence type="ECO:0000313" key="1">
    <source>
        <dbReference type="EMBL" id="KAI5654153.1"/>
    </source>
</evidence>
<evidence type="ECO:0000313" key="2">
    <source>
        <dbReference type="Proteomes" id="UP001060085"/>
    </source>
</evidence>
<accession>A0ACC0A254</accession>
<protein>
    <submittedName>
        <fullName evidence="1">Uncharacterized protein</fullName>
    </submittedName>
</protein>